<name>A0A4D6NT43_VIGUN</name>
<dbReference type="EMBL" id="CP039355">
    <property type="protein sequence ID" value="QCE14927.1"/>
    <property type="molecule type" value="Genomic_DNA"/>
</dbReference>
<keyword evidence="2" id="KW-1185">Reference proteome</keyword>
<proteinExistence type="predicted"/>
<reference evidence="1 2" key="1">
    <citation type="submission" date="2019-04" db="EMBL/GenBank/DDBJ databases">
        <title>An improved genome assembly and genetic linkage map for asparagus bean, Vigna unguiculata ssp. sesquipedialis.</title>
        <authorList>
            <person name="Xia Q."/>
            <person name="Zhang R."/>
            <person name="Dong Y."/>
        </authorList>
    </citation>
    <scope>NUCLEOTIDE SEQUENCE [LARGE SCALE GENOMIC DNA]</scope>
    <source>
        <tissue evidence="1">Leaf</tissue>
    </source>
</reference>
<dbReference type="AlphaFoldDB" id="A0A4D6NT43"/>
<gene>
    <name evidence="1" type="ORF">DEO72_LG11g1933</name>
</gene>
<evidence type="ECO:0000313" key="1">
    <source>
        <dbReference type="EMBL" id="QCE14927.1"/>
    </source>
</evidence>
<organism evidence="1 2">
    <name type="scientific">Vigna unguiculata</name>
    <name type="common">Cowpea</name>
    <dbReference type="NCBI Taxonomy" id="3917"/>
    <lineage>
        <taxon>Eukaryota</taxon>
        <taxon>Viridiplantae</taxon>
        <taxon>Streptophyta</taxon>
        <taxon>Embryophyta</taxon>
        <taxon>Tracheophyta</taxon>
        <taxon>Spermatophyta</taxon>
        <taxon>Magnoliopsida</taxon>
        <taxon>eudicotyledons</taxon>
        <taxon>Gunneridae</taxon>
        <taxon>Pentapetalae</taxon>
        <taxon>rosids</taxon>
        <taxon>fabids</taxon>
        <taxon>Fabales</taxon>
        <taxon>Fabaceae</taxon>
        <taxon>Papilionoideae</taxon>
        <taxon>50 kb inversion clade</taxon>
        <taxon>NPAAA clade</taxon>
        <taxon>indigoferoid/millettioid clade</taxon>
        <taxon>Phaseoleae</taxon>
        <taxon>Vigna</taxon>
    </lineage>
</organism>
<accession>A0A4D6NT43</accession>
<dbReference type="Proteomes" id="UP000501690">
    <property type="component" value="Linkage Group LG11"/>
</dbReference>
<protein>
    <submittedName>
        <fullName evidence="1">Uncharacterized protein</fullName>
    </submittedName>
</protein>
<sequence length="209" mass="23073">MVCCVFCGYAKLGAWEYIFEFKCAYKCNEIVLNELASQARLGEICRDAYALSARGHRSGGGFWSLGECSSRLGDTSRLGETLLPKRDCEARAFKISSWWACWCSMGCGSERILELWLGIGVKHVAFYGLASVPVECAGCGQYGWVQMDCPPQCMVSARALSVVADRCGKMERGSLMYLIYMVVAMWMEGNESSTRCIGIHGGGHVMEME</sequence>
<evidence type="ECO:0000313" key="2">
    <source>
        <dbReference type="Proteomes" id="UP000501690"/>
    </source>
</evidence>